<organism evidence="1 2">
    <name type="scientific">Intrasporangium calvum</name>
    <dbReference type="NCBI Taxonomy" id="53358"/>
    <lineage>
        <taxon>Bacteria</taxon>
        <taxon>Bacillati</taxon>
        <taxon>Actinomycetota</taxon>
        <taxon>Actinomycetes</taxon>
        <taxon>Micrococcales</taxon>
        <taxon>Intrasporangiaceae</taxon>
        <taxon>Intrasporangium</taxon>
    </lineage>
</organism>
<sequence length="204" mass="21213">MDPSLPSPVPTSLGALARMLVAEAGMVCVRVEGFPSRDTLLRRVDAQGRPVVDVTGGVATEDLLGRGATIYVTDHRAAPVRVTVHVTGVLVPDASPSSAVLEVASVVLEYVESGQPVISRRLEAGEYSTAAMPTPGLPDVDHVNVAHGAQLRRLAAECAGRPVSAVAAAWVTRLDGQGIDLRWVDADGAHVRRLDFPVGAASGS</sequence>
<name>A0ABT5GKR3_9MICO</name>
<accession>A0ABT5GKR3</accession>
<evidence type="ECO:0000313" key="1">
    <source>
        <dbReference type="EMBL" id="MDC5698781.1"/>
    </source>
</evidence>
<evidence type="ECO:0000313" key="2">
    <source>
        <dbReference type="Proteomes" id="UP001150259"/>
    </source>
</evidence>
<dbReference type="Gene3D" id="3.20.180.10">
    <property type="entry name" value="PNP-oxidase-like"/>
    <property type="match status" value="1"/>
</dbReference>
<keyword evidence="2" id="KW-1185">Reference proteome</keyword>
<dbReference type="Proteomes" id="UP001150259">
    <property type="component" value="Unassembled WGS sequence"/>
</dbReference>
<gene>
    <name evidence="1" type="ORF">OO014_16120</name>
</gene>
<dbReference type="InterPro" id="IPR037119">
    <property type="entry name" value="Haem_oxidase_HugZ-like_sf"/>
</dbReference>
<proteinExistence type="predicted"/>
<dbReference type="EMBL" id="JAPFQL010000083">
    <property type="protein sequence ID" value="MDC5698781.1"/>
    <property type="molecule type" value="Genomic_DNA"/>
</dbReference>
<comment type="caution">
    <text evidence="1">The sequence shown here is derived from an EMBL/GenBank/DDBJ whole genome shotgun (WGS) entry which is preliminary data.</text>
</comment>
<reference evidence="1 2" key="1">
    <citation type="submission" date="2022-11" db="EMBL/GenBank/DDBJ databases">
        <title>Anaerobic phenanthrene biodegradation by a DNRA strain PheN6.</title>
        <authorList>
            <person name="Zhang Z."/>
        </authorList>
    </citation>
    <scope>NUCLEOTIDE SEQUENCE [LARGE SCALE GENOMIC DNA]</scope>
    <source>
        <strain evidence="1 2">PheN6</strain>
    </source>
</reference>
<protein>
    <submittedName>
        <fullName evidence="1">Uncharacterized protein</fullName>
    </submittedName>
</protein>